<dbReference type="Pfam" id="PF01370">
    <property type="entry name" value="Epimerase"/>
    <property type="match status" value="1"/>
</dbReference>
<evidence type="ECO:0000256" key="1">
    <source>
        <dbReference type="ARBA" id="ARBA00022857"/>
    </source>
</evidence>
<comment type="caution">
    <text evidence="4">The sequence shown here is derived from an EMBL/GenBank/DDBJ whole genome shotgun (WGS) entry which is preliminary data.</text>
</comment>
<dbReference type="NCBIfam" id="NF043036">
    <property type="entry name" value="ErythonDh"/>
    <property type="match status" value="1"/>
</dbReference>
<gene>
    <name evidence="4" type="ORF">GCM10011608_42650</name>
</gene>
<dbReference type="InterPro" id="IPR001509">
    <property type="entry name" value="Epimerase_deHydtase"/>
</dbReference>
<dbReference type="Proteomes" id="UP000608890">
    <property type="component" value="Unassembled WGS sequence"/>
</dbReference>
<evidence type="ECO:0000313" key="5">
    <source>
        <dbReference type="Proteomes" id="UP000608890"/>
    </source>
</evidence>
<dbReference type="InterPro" id="IPR036291">
    <property type="entry name" value="NAD(P)-bd_dom_sf"/>
</dbReference>
<dbReference type="PANTHER" id="PTHR43103">
    <property type="entry name" value="NUCLEOSIDE-DIPHOSPHATE-SUGAR EPIMERASE"/>
    <property type="match status" value="1"/>
</dbReference>
<organism evidence="4 5">
    <name type="scientific">Micromonospora sonchi</name>
    <dbReference type="NCBI Taxonomy" id="1763543"/>
    <lineage>
        <taxon>Bacteria</taxon>
        <taxon>Bacillati</taxon>
        <taxon>Actinomycetota</taxon>
        <taxon>Actinomycetes</taxon>
        <taxon>Micromonosporales</taxon>
        <taxon>Micromonosporaceae</taxon>
        <taxon>Micromonospora</taxon>
    </lineage>
</organism>
<evidence type="ECO:0000259" key="3">
    <source>
        <dbReference type="Pfam" id="PF01370"/>
    </source>
</evidence>
<dbReference type="GO" id="GO:0016491">
    <property type="term" value="F:oxidoreductase activity"/>
    <property type="evidence" value="ECO:0007669"/>
    <property type="project" value="InterPro"/>
</dbReference>
<proteinExistence type="predicted"/>
<evidence type="ECO:0000313" key="4">
    <source>
        <dbReference type="EMBL" id="GGM53250.1"/>
    </source>
</evidence>
<keyword evidence="2" id="KW-0119">Carbohydrate metabolism</keyword>
<protein>
    <recommendedName>
        <fullName evidence="3">NAD-dependent epimerase/dehydratase domain-containing protein</fullName>
    </recommendedName>
</protein>
<dbReference type="Gene3D" id="3.90.25.10">
    <property type="entry name" value="UDP-galactose 4-epimerase, domain 1"/>
    <property type="match status" value="1"/>
</dbReference>
<dbReference type="EMBL" id="BMNB01000022">
    <property type="protein sequence ID" value="GGM53250.1"/>
    <property type="molecule type" value="Genomic_DNA"/>
</dbReference>
<dbReference type="Gene3D" id="3.40.50.720">
    <property type="entry name" value="NAD(P)-binding Rossmann-like Domain"/>
    <property type="match status" value="1"/>
</dbReference>
<evidence type="ECO:0000256" key="2">
    <source>
        <dbReference type="ARBA" id="ARBA00023277"/>
    </source>
</evidence>
<dbReference type="SUPFAM" id="SSF51735">
    <property type="entry name" value="NAD(P)-binding Rossmann-fold domains"/>
    <property type="match status" value="1"/>
</dbReference>
<dbReference type="PANTHER" id="PTHR43103:SF3">
    <property type="entry name" value="ADP-L-GLYCERO-D-MANNO-HEPTOSE-6-EPIMERASE"/>
    <property type="match status" value="1"/>
</dbReference>
<keyword evidence="1" id="KW-0521">NADP</keyword>
<reference evidence="4" key="1">
    <citation type="journal article" date="2014" name="Int. J. Syst. Evol. Microbiol.">
        <title>Complete genome sequence of Corynebacterium casei LMG S-19264T (=DSM 44701T), isolated from a smear-ripened cheese.</title>
        <authorList>
            <consortium name="US DOE Joint Genome Institute (JGI-PGF)"/>
            <person name="Walter F."/>
            <person name="Albersmeier A."/>
            <person name="Kalinowski J."/>
            <person name="Ruckert C."/>
        </authorList>
    </citation>
    <scope>NUCLEOTIDE SEQUENCE</scope>
    <source>
        <strain evidence="4">CGMCC 4.7312</strain>
    </source>
</reference>
<accession>A0A917X249</accession>
<feature type="domain" description="NAD-dependent epimerase/dehydratase" evidence="3">
    <location>
        <begin position="3"/>
        <end position="207"/>
    </location>
</feature>
<name>A0A917X249_9ACTN</name>
<dbReference type="InterPro" id="IPR050005">
    <property type="entry name" value="DenD"/>
</dbReference>
<reference evidence="4" key="2">
    <citation type="submission" date="2020-09" db="EMBL/GenBank/DDBJ databases">
        <authorList>
            <person name="Sun Q."/>
            <person name="Zhou Y."/>
        </authorList>
    </citation>
    <scope>NUCLEOTIDE SEQUENCE</scope>
    <source>
        <strain evidence="4">CGMCC 4.7312</strain>
    </source>
</reference>
<sequence length="337" mass="35251">MRVMITGGAGFLGTLLARRLLAGEVGVGGAAPRRVKELVLVDLVAPQPDLLADPRVTPMTGAMEAQLPTVGTADLVFHLAGVVSGAAEADFDLGMATNVDGTRALFEWARRLPAPPVLVFSSSLAVFGTNSAGEAVETVRDDTLPTPQSSYGAQKFIGEQLLADYTRKGFVRGRSVRLMTVSVRPGKPNAAASSFLSGIIREPIAGQRANCPVPPDTAIALSSPSRTIDGLIRAAEVDDVTWGSRTALNLPALTTTPGDMVEALERVAGAGTSGLIDWTEDPAVFAIVGRWPARFITKRAESLGLLPPPDFDALIREYLSTIAGSSADPARIGEPDA</sequence>
<keyword evidence="5" id="KW-1185">Reference proteome</keyword>
<dbReference type="AlphaFoldDB" id="A0A917X249"/>